<dbReference type="GO" id="GO:0005655">
    <property type="term" value="C:nucleolar ribonuclease P complex"/>
    <property type="evidence" value="ECO:0007669"/>
    <property type="project" value="TreeGrafter"/>
</dbReference>
<feature type="compositionally biased region" description="Polar residues" evidence="1">
    <location>
        <begin position="139"/>
        <end position="158"/>
    </location>
</feature>
<accession>A0AAN9YVN8</accession>
<dbReference type="Proteomes" id="UP001320420">
    <property type="component" value="Unassembled WGS sequence"/>
</dbReference>
<dbReference type="EMBL" id="JAKJXP020000007">
    <property type="protein sequence ID" value="KAK7756362.1"/>
    <property type="molecule type" value="Genomic_DNA"/>
</dbReference>
<dbReference type="InterPro" id="IPR007175">
    <property type="entry name" value="Rpr2/Snm1/Rpp21"/>
</dbReference>
<reference evidence="2 3" key="1">
    <citation type="submission" date="2024-02" db="EMBL/GenBank/DDBJ databases">
        <title>De novo assembly and annotation of 12 fungi associated with fruit tree decline syndrome in Ontario, Canada.</title>
        <authorList>
            <person name="Sulman M."/>
            <person name="Ellouze W."/>
            <person name="Ilyukhin E."/>
        </authorList>
    </citation>
    <scope>NUCLEOTIDE SEQUENCE [LARGE SCALE GENOMIC DNA]</scope>
    <source>
        <strain evidence="2 3">M11/M66-122</strain>
    </source>
</reference>
<evidence type="ECO:0000256" key="1">
    <source>
        <dbReference type="SAM" id="MobiDB-lite"/>
    </source>
</evidence>
<keyword evidence="3" id="KW-1185">Reference proteome</keyword>
<dbReference type="GO" id="GO:0008033">
    <property type="term" value="P:tRNA processing"/>
    <property type="evidence" value="ECO:0007669"/>
    <property type="project" value="TreeGrafter"/>
</dbReference>
<name>A0AAN9YVN8_9PEZI</name>
<feature type="region of interest" description="Disordered" evidence="1">
    <location>
        <begin position="83"/>
        <end position="107"/>
    </location>
</feature>
<gene>
    <name evidence="2" type="ORF">SLS62_001588</name>
</gene>
<comment type="caution">
    <text evidence="2">The sequence shown here is derived from an EMBL/GenBank/DDBJ whole genome shotgun (WGS) entry which is preliminary data.</text>
</comment>
<protein>
    <submittedName>
        <fullName evidence="2">Uncharacterized protein</fullName>
    </submittedName>
</protein>
<sequence length="222" mass="23822">MASDTLPATLGFLTDAAHLLAKTSPEISGHLMTERNSLMSSHDLQQSDIQRQHVCGCCGHIMIPGQGSKLKLETDRALRRKVTRRMKAERSATSTKAAMKEANPTRKTRKRFECGMCGRYTIITMPPAAPVSRNRPKQPATNAGTYAKQSSIPANMSAGQAGRSGAVHLPLETPKAPSANASSKKRAKSRKQGLQALLQQSQSNSSLSPGGLGLSLSDFLKK</sequence>
<feature type="compositionally biased region" description="Low complexity" evidence="1">
    <location>
        <begin position="192"/>
        <end position="222"/>
    </location>
</feature>
<feature type="region of interest" description="Disordered" evidence="1">
    <location>
        <begin position="127"/>
        <end position="222"/>
    </location>
</feature>
<organism evidence="2 3">
    <name type="scientific">Diatrype stigma</name>
    <dbReference type="NCBI Taxonomy" id="117547"/>
    <lineage>
        <taxon>Eukaryota</taxon>
        <taxon>Fungi</taxon>
        <taxon>Dikarya</taxon>
        <taxon>Ascomycota</taxon>
        <taxon>Pezizomycotina</taxon>
        <taxon>Sordariomycetes</taxon>
        <taxon>Xylariomycetidae</taxon>
        <taxon>Xylariales</taxon>
        <taxon>Diatrypaceae</taxon>
        <taxon>Diatrype</taxon>
    </lineage>
</organism>
<dbReference type="Pfam" id="PF04032">
    <property type="entry name" value="Rpr2"/>
    <property type="match status" value="1"/>
</dbReference>
<evidence type="ECO:0000313" key="2">
    <source>
        <dbReference type="EMBL" id="KAK7756362.1"/>
    </source>
</evidence>
<evidence type="ECO:0000313" key="3">
    <source>
        <dbReference type="Proteomes" id="UP001320420"/>
    </source>
</evidence>
<proteinExistence type="predicted"/>
<dbReference type="PANTHER" id="PTHR14742">
    <property type="entry name" value="RIBONUCLEASE P SUBUNIT P21"/>
    <property type="match status" value="1"/>
</dbReference>
<dbReference type="AlphaFoldDB" id="A0AAN9YVN8"/>
<dbReference type="PANTHER" id="PTHR14742:SF3">
    <property type="entry name" value="RIBONUCLEASE MRP PROTEIN SUBUNIT SNM1"/>
    <property type="match status" value="1"/>
</dbReference>